<reference evidence="1 2" key="1">
    <citation type="journal article" date="2024" name="BMC Genomics">
        <title>De novo assembly and annotation of Popillia japonica's genome with initial clues to its potential as an invasive pest.</title>
        <authorList>
            <person name="Cucini C."/>
            <person name="Boschi S."/>
            <person name="Funari R."/>
            <person name="Cardaioli E."/>
            <person name="Iannotti N."/>
            <person name="Marturano G."/>
            <person name="Paoli F."/>
            <person name="Bruttini M."/>
            <person name="Carapelli A."/>
            <person name="Frati F."/>
            <person name="Nardi F."/>
        </authorList>
    </citation>
    <scope>NUCLEOTIDE SEQUENCE [LARGE SCALE GENOMIC DNA]</scope>
    <source>
        <strain evidence="1">DMR45628</strain>
    </source>
</reference>
<dbReference type="AlphaFoldDB" id="A0AAW1JEZ5"/>
<organism evidence="1 2">
    <name type="scientific">Popillia japonica</name>
    <name type="common">Japanese beetle</name>
    <dbReference type="NCBI Taxonomy" id="7064"/>
    <lineage>
        <taxon>Eukaryota</taxon>
        <taxon>Metazoa</taxon>
        <taxon>Ecdysozoa</taxon>
        <taxon>Arthropoda</taxon>
        <taxon>Hexapoda</taxon>
        <taxon>Insecta</taxon>
        <taxon>Pterygota</taxon>
        <taxon>Neoptera</taxon>
        <taxon>Endopterygota</taxon>
        <taxon>Coleoptera</taxon>
        <taxon>Polyphaga</taxon>
        <taxon>Scarabaeiformia</taxon>
        <taxon>Scarabaeidae</taxon>
        <taxon>Rutelinae</taxon>
        <taxon>Popillia</taxon>
    </lineage>
</organism>
<accession>A0AAW1JEZ5</accession>
<keyword evidence="2" id="KW-1185">Reference proteome</keyword>
<dbReference type="Proteomes" id="UP001458880">
    <property type="component" value="Unassembled WGS sequence"/>
</dbReference>
<sequence length="140" mass="15904">MISLSLKELKTSTLNACWKKIWPLSVEIENRIESSENEIGGILQLAKSIGADGLKIWPYRMFKMEEEIGEANLLELASEDVNQVDSEESAEHCEVNKLTLKKLRDGLSLAENFIIFFNADDGLPHFSRAEPRFFSPLVYL</sequence>
<dbReference type="EMBL" id="JASPKY010000407">
    <property type="protein sequence ID" value="KAK9701802.1"/>
    <property type="molecule type" value="Genomic_DNA"/>
</dbReference>
<evidence type="ECO:0000313" key="2">
    <source>
        <dbReference type="Proteomes" id="UP001458880"/>
    </source>
</evidence>
<protein>
    <submittedName>
        <fullName evidence="1">Uncharacterized protein</fullName>
    </submittedName>
</protein>
<proteinExistence type="predicted"/>
<evidence type="ECO:0000313" key="1">
    <source>
        <dbReference type="EMBL" id="KAK9701802.1"/>
    </source>
</evidence>
<name>A0AAW1JEZ5_POPJA</name>
<gene>
    <name evidence="1" type="ORF">QE152_g30361</name>
</gene>
<comment type="caution">
    <text evidence="1">The sequence shown here is derived from an EMBL/GenBank/DDBJ whole genome shotgun (WGS) entry which is preliminary data.</text>
</comment>